<feature type="region of interest" description="Disordered" evidence="2">
    <location>
        <begin position="425"/>
        <end position="447"/>
    </location>
</feature>
<accession>A0ABU3VJ28</accession>
<dbReference type="PANTHER" id="PTHR38033">
    <property type="entry name" value="MEMBRANE PROTEIN-RELATED"/>
    <property type="match status" value="1"/>
</dbReference>
<dbReference type="InterPro" id="IPR017732">
    <property type="entry name" value="T4/T6SS_DotU"/>
</dbReference>
<dbReference type="Proteomes" id="UP001255416">
    <property type="component" value="Unassembled WGS sequence"/>
</dbReference>
<dbReference type="SUPFAM" id="SSF103088">
    <property type="entry name" value="OmpA-like"/>
    <property type="match status" value="1"/>
</dbReference>
<dbReference type="Pfam" id="PF09850">
    <property type="entry name" value="DotU"/>
    <property type="match status" value="1"/>
</dbReference>
<dbReference type="RefSeq" id="WP_316780778.1">
    <property type="nucleotide sequence ID" value="NZ_JASMWN010000020.1"/>
</dbReference>
<evidence type="ECO:0000256" key="2">
    <source>
        <dbReference type="SAM" id="MobiDB-lite"/>
    </source>
</evidence>
<dbReference type="InterPro" id="IPR006665">
    <property type="entry name" value="OmpA-like"/>
</dbReference>
<evidence type="ECO:0000313" key="5">
    <source>
        <dbReference type="EMBL" id="MDU9006182.1"/>
    </source>
</evidence>
<keyword evidence="6" id="KW-1185">Reference proteome</keyword>
<feature type="compositionally biased region" description="Acidic residues" evidence="2">
    <location>
        <begin position="1"/>
        <end position="12"/>
    </location>
</feature>
<feature type="domain" description="OmpA-like" evidence="4">
    <location>
        <begin position="342"/>
        <end position="462"/>
    </location>
</feature>
<dbReference type="NCBIfam" id="TIGR03350">
    <property type="entry name" value="type_VI_ompA"/>
    <property type="match status" value="1"/>
</dbReference>
<dbReference type="EMBL" id="JASMWN010000020">
    <property type="protein sequence ID" value="MDU9006182.1"/>
    <property type="molecule type" value="Genomic_DNA"/>
</dbReference>
<gene>
    <name evidence="5" type="primary">icmH</name>
    <name evidence="5" type="ORF">QO231_20315</name>
</gene>
<feature type="region of interest" description="Disordered" evidence="2">
    <location>
        <begin position="1"/>
        <end position="67"/>
    </location>
</feature>
<dbReference type="Gene3D" id="3.30.1330.60">
    <property type="entry name" value="OmpA-like domain"/>
    <property type="match status" value="1"/>
</dbReference>
<comment type="caution">
    <text evidence="5">The sequence shown here is derived from an EMBL/GenBank/DDBJ whole genome shotgun (WGS) entry which is preliminary data.</text>
</comment>
<sequence length="464" mass="50303">MADNDPFAEPDDTDKTVIKPNPGGRRNPAPPAAAQPAAEAPVDAFGVPTSAKPAPAPKASGLPDPGPTLTGMNQLVACASTLFSLISRIRNRAQHMDPDKLRQSVVAEVRAFENRALQAGISAQTVKVARYALCATLDDVVLNTPWGGQSSWGLQSMVGTFHRETVGGDRFYDLLARLEKEPGQNIDLLEFIYMCMSLGFEGRLRIEQGGPEKHLQIRGALARIIRAQRGPLERDLSPHWEGVEKPFKPRSLWRLVWIAIAVTAGFLTLQFAGLSYALSTSTERVVGQLSVIDSGPLAELQRRAPPPPPQPTAATAEEQLKKVEGFLQPEIDDGIVEVFQKGNTLIVRIKGSGMFGSGSDRLSQNFRAPVDRVAKALNDEPGPVIIAGHSDNVPIRSSRFPSNMALSLARAKSVMERMSNALDDPARLSAEGRADKEPIADNGTREGRARNRRIEVLLVREDGT</sequence>
<name>A0ABU3VJ28_9RHOB</name>
<dbReference type="PANTHER" id="PTHR38033:SF1">
    <property type="entry name" value="DOTU FAMILY TYPE IV_VI SECRETION SYSTEM PROTEIN"/>
    <property type="match status" value="1"/>
</dbReference>
<dbReference type="Gene3D" id="1.25.40.590">
    <property type="entry name" value="Type IV / VI secretion system, DotU"/>
    <property type="match status" value="1"/>
</dbReference>
<evidence type="ECO:0000259" key="4">
    <source>
        <dbReference type="PROSITE" id="PS51123"/>
    </source>
</evidence>
<protein>
    <submittedName>
        <fullName evidence="5">Type IVB secretion system protein IcmH/DotU</fullName>
    </submittedName>
</protein>
<reference evidence="6" key="1">
    <citation type="submission" date="2023-05" db="EMBL/GenBank/DDBJ databases">
        <title>Sedimentitalea sp. nov. JM2-8.</title>
        <authorList>
            <person name="Huang J."/>
        </authorList>
    </citation>
    <scope>NUCLEOTIDE SEQUENCE [LARGE SCALE GENOMIC DNA]</scope>
    <source>
        <strain evidence="6">KHS03</strain>
    </source>
</reference>
<feature type="transmembrane region" description="Helical" evidence="3">
    <location>
        <begin position="255"/>
        <end position="278"/>
    </location>
</feature>
<dbReference type="CDD" id="cd07185">
    <property type="entry name" value="OmpA_C-like"/>
    <property type="match status" value="1"/>
</dbReference>
<evidence type="ECO:0000313" key="6">
    <source>
        <dbReference type="Proteomes" id="UP001255416"/>
    </source>
</evidence>
<dbReference type="InterPro" id="IPR036737">
    <property type="entry name" value="OmpA-like_sf"/>
</dbReference>
<evidence type="ECO:0000256" key="1">
    <source>
        <dbReference type="PROSITE-ProRule" id="PRU00473"/>
    </source>
</evidence>
<dbReference type="NCBIfam" id="NF038228">
    <property type="entry name" value="IcmH_DotU_IVB"/>
    <property type="match status" value="1"/>
</dbReference>
<evidence type="ECO:0000256" key="3">
    <source>
        <dbReference type="SAM" id="Phobius"/>
    </source>
</evidence>
<dbReference type="PROSITE" id="PS51123">
    <property type="entry name" value="OMPA_2"/>
    <property type="match status" value="1"/>
</dbReference>
<dbReference type="Pfam" id="PF00691">
    <property type="entry name" value="OmpA"/>
    <property type="match status" value="1"/>
</dbReference>
<organism evidence="5 6">
    <name type="scientific">Sedimentitalea todarodis</name>
    <dbReference type="NCBI Taxonomy" id="1631240"/>
    <lineage>
        <taxon>Bacteria</taxon>
        <taxon>Pseudomonadati</taxon>
        <taxon>Pseudomonadota</taxon>
        <taxon>Alphaproteobacteria</taxon>
        <taxon>Rhodobacterales</taxon>
        <taxon>Paracoccaceae</taxon>
        <taxon>Sedimentitalea</taxon>
    </lineage>
</organism>
<dbReference type="InterPro" id="IPR038522">
    <property type="entry name" value="T4/T6SS_DotU_sf"/>
</dbReference>
<dbReference type="NCBIfam" id="TIGR03349">
    <property type="entry name" value="IV_VI_DotU"/>
    <property type="match status" value="1"/>
</dbReference>
<dbReference type="InterPro" id="IPR017733">
    <property type="entry name" value="OmpA-like_dom_proteobacteria"/>
</dbReference>
<keyword evidence="1 3" id="KW-0472">Membrane</keyword>
<keyword evidence="3" id="KW-1133">Transmembrane helix</keyword>
<keyword evidence="3" id="KW-0812">Transmembrane</keyword>
<feature type="compositionally biased region" description="Low complexity" evidence="2">
    <location>
        <begin position="48"/>
        <end position="60"/>
    </location>
</feature>
<proteinExistence type="predicted"/>